<feature type="domain" description="HpcH/HpaI aldolase/citrate lyase" evidence="5">
    <location>
        <begin position="13"/>
        <end position="213"/>
    </location>
</feature>
<dbReference type="SUPFAM" id="SSF51621">
    <property type="entry name" value="Phosphoenolpyruvate/pyruvate domain"/>
    <property type="match status" value="1"/>
</dbReference>
<dbReference type="Gene3D" id="3.20.20.60">
    <property type="entry name" value="Phosphoenolpyruvate-binding domains"/>
    <property type="match status" value="1"/>
</dbReference>
<comment type="cofactor">
    <cofactor evidence="1">
        <name>Mg(2+)</name>
        <dbReference type="ChEBI" id="CHEBI:18420"/>
    </cofactor>
</comment>
<dbReference type="RefSeq" id="WP_393994654.1">
    <property type="nucleotide sequence ID" value="NZ_JBAFVH010000022.1"/>
</dbReference>
<dbReference type="InterPro" id="IPR015813">
    <property type="entry name" value="Pyrv/PenolPyrv_kinase-like_dom"/>
</dbReference>
<dbReference type="InterPro" id="IPR005000">
    <property type="entry name" value="Aldolase/citrate-lyase_domain"/>
</dbReference>
<keyword evidence="3" id="KW-0479">Metal-binding</keyword>
<gene>
    <name evidence="6" type="ORF">V5F32_23380</name>
</gene>
<name>A0ABW7A317_9HYPH</name>
<comment type="similarity">
    <text evidence="2">Belongs to the HpcH/HpaI aldolase family.</text>
</comment>
<evidence type="ECO:0000313" key="6">
    <source>
        <dbReference type="EMBL" id="MFG1375127.1"/>
    </source>
</evidence>
<evidence type="ECO:0000256" key="2">
    <source>
        <dbReference type="ARBA" id="ARBA00005568"/>
    </source>
</evidence>
<keyword evidence="4" id="KW-0460">Magnesium</keyword>
<reference evidence="6 7" key="1">
    <citation type="submission" date="2024-02" db="EMBL/GenBank/DDBJ databases">
        <title>Expansion and revision of Xanthobacter and proposal of Roseixanthobacter gen. nov.</title>
        <authorList>
            <person name="Soltysiak M.P.M."/>
            <person name="Jalihal A."/>
            <person name="Ory A."/>
            <person name="Chrisophersen C."/>
            <person name="Lee A.D."/>
            <person name="Boulton J."/>
            <person name="Springer M."/>
        </authorList>
    </citation>
    <scope>NUCLEOTIDE SEQUENCE [LARGE SCALE GENOMIC DNA]</scope>
    <source>
        <strain evidence="6 7">23A</strain>
    </source>
</reference>
<dbReference type="InterPro" id="IPR040442">
    <property type="entry name" value="Pyrv_kinase-like_dom_sf"/>
</dbReference>
<dbReference type="InterPro" id="IPR011206">
    <property type="entry name" value="Citrate_lyase_beta/mcl1/mcl2"/>
</dbReference>
<evidence type="ECO:0000256" key="3">
    <source>
        <dbReference type="ARBA" id="ARBA00022723"/>
    </source>
</evidence>
<dbReference type="EMBL" id="JBAFVH010000022">
    <property type="protein sequence ID" value="MFG1375127.1"/>
    <property type="molecule type" value="Genomic_DNA"/>
</dbReference>
<protein>
    <submittedName>
        <fullName evidence="6">CoA ester lyase</fullName>
    </submittedName>
</protein>
<dbReference type="PIRSF" id="PIRSF015582">
    <property type="entry name" value="Cit_lyase_B"/>
    <property type="match status" value="1"/>
</dbReference>
<evidence type="ECO:0000313" key="7">
    <source>
        <dbReference type="Proteomes" id="UP001604002"/>
    </source>
</evidence>
<dbReference type="GO" id="GO:0016829">
    <property type="term" value="F:lyase activity"/>
    <property type="evidence" value="ECO:0007669"/>
    <property type="project" value="UniProtKB-KW"/>
</dbReference>
<dbReference type="PANTHER" id="PTHR32308:SF10">
    <property type="entry name" value="CITRATE LYASE SUBUNIT BETA"/>
    <property type="match status" value="1"/>
</dbReference>
<dbReference type="PANTHER" id="PTHR32308">
    <property type="entry name" value="LYASE BETA SUBUNIT, PUTATIVE (AFU_ORTHOLOGUE AFUA_4G13030)-RELATED"/>
    <property type="match status" value="1"/>
</dbReference>
<evidence type="ECO:0000256" key="1">
    <source>
        <dbReference type="ARBA" id="ARBA00001946"/>
    </source>
</evidence>
<keyword evidence="7" id="KW-1185">Reference proteome</keyword>
<evidence type="ECO:0000259" key="5">
    <source>
        <dbReference type="Pfam" id="PF03328"/>
    </source>
</evidence>
<accession>A0ABW7A317</accession>
<dbReference type="Proteomes" id="UP001604002">
    <property type="component" value="Unassembled WGS sequence"/>
</dbReference>
<keyword evidence="6" id="KW-0456">Lyase</keyword>
<comment type="caution">
    <text evidence="6">The sequence shown here is derived from an EMBL/GenBank/DDBJ whole genome shotgun (WGS) entry which is preliminary data.</text>
</comment>
<sequence>MVKYPWRPPLAPLFVPGNRSDRFAKAAASGTDAVILDLEDAVAADAKAAARRNVAVCTLDYASLIVRVNAPGSPWFGDDLEALARRPPAAVMLPKAESAGDVRRVAARLGPQTAVIALIETATGLSRLGEVLEAEGVACIAFGSVDFALDIGCVDSPEILAPVRMELVVKSRAAGLPPPIDGVTLALNDMEVISRDALRARRAGFGGKLAIHPRQIAAIRQAFHPSPEEIDWARKVMAFDHSGAGQVDGQMIDRPVMERAVRLLHHLRPAD</sequence>
<organism evidence="6 7">
    <name type="scientific">Xanthobacter oligotrophicus</name>
    <dbReference type="NCBI Taxonomy" id="2607286"/>
    <lineage>
        <taxon>Bacteria</taxon>
        <taxon>Pseudomonadati</taxon>
        <taxon>Pseudomonadota</taxon>
        <taxon>Alphaproteobacteria</taxon>
        <taxon>Hyphomicrobiales</taxon>
        <taxon>Xanthobacteraceae</taxon>
        <taxon>Xanthobacter</taxon>
    </lineage>
</organism>
<evidence type="ECO:0000256" key="4">
    <source>
        <dbReference type="ARBA" id="ARBA00022842"/>
    </source>
</evidence>
<dbReference type="Pfam" id="PF03328">
    <property type="entry name" value="HpcH_HpaI"/>
    <property type="match status" value="1"/>
</dbReference>
<proteinExistence type="inferred from homology"/>